<reference evidence="2 5" key="1">
    <citation type="submission" date="2016-10" db="EMBL/GenBank/DDBJ databases">
        <authorList>
            <person name="de Groot N.N."/>
        </authorList>
    </citation>
    <scope>NUCLEOTIDE SEQUENCE [LARGE SCALE GENOMIC DNA]</scope>
    <source>
        <strain evidence="2 5">CCM 7361</strain>
    </source>
</reference>
<evidence type="ECO:0000313" key="2">
    <source>
        <dbReference type="EMBL" id="SDK93755.1"/>
    </source>
</evidence>
<dbReference type="CDD" id="cd06223">
    <property type="entry name" value="PRTases_typeI"/>
    <property type="match status" value="1"/>
</dbReference>
<dbReference type="Pfam" id="PF00156">
    <property type="entry name" value="Pribosyltran"/>
    <property type="match status" value="1"/>
</dbReference>
<dbReference type="InterPro" id="IPR029057">
    <property type="entry name" value="PRTase-like"/>
</dbReference>
<keyword evidence="2" id="KW-0328">Glycosyltransferase</keyword>
<dbReference type="InterPro" id="IPR000836">
    <property type="entry name" value="PRTase_dom"/>
</dbReference>
<evidence type="ECO:0000313" key="5">
    <source>
        <dbReference type="Proteomes" id="UP000199693"/>
    </source>
</evidence>
<keyword evidence="2" id="KW-0808">Transferase</keyword>
<evidence type="ECO:0000313" key="3">
    <source>
        <dbReference type="EMBL" id="SNT50561.1"/>
    </source>
</evidence>
<organism evidence="2 5">
    <name type="scientific">Pseudomonas delhiensis</name>
    <dbReference type="NCBI Taxonomy" id="366289"/>
    <lineage>
        <taxon>Bacteria</taxon>
        <taxon>Pseudomonadati</taxon>
        <taxon>Pseudomonadota</taxon>
        <taxon>Gammaproteobacteria</taxon>
        <taxon>Pseudomonadales</taxon>
        <taxon>Pseudomonadaceae</taxon>
        <taxon>Pseudomonas</taxon>
    </lineage>
</organism>
<protein>
    <submittedName>
        <fullName evidence="2">Predicted phosphoribosyltransferase</fullName>
    </submittedName>
</protein>
<dbReference type="Gene3D" id="3.40.50.2020">
    <property type="match status" value="1"/>
</dbReference>
<dbReference type="Proteomes" id="UP000198309">
    <property type="component" value="Unassembled WGS sequence"/>
</dbReference>
<keyword evidence="4" id="KW-1185">Reference proteome</keyword>
<dbReference type="GO" id="GO:0016757">
    <property type="term" value="F:glycosyltransferase activity"/>
    <property type="evidence" value="ECO:0007669"/>
    <property type="project" value="UniProtKB-KW"/>
</dbReference>
<name>A0A239N6J9_9PSED</name>
<reference evidence="3 4" key="2">
    <citation type="submission" date="2017-06" db="EMBL/GenBank/DDBJ databases">
        <authorList>
            <person name="Varghese N."/>
            <person name="Submissions S."/>
        </authorList>
    </citation>
    <scope>NUCLEOTIDE SEQUENCE [LARGE SCALE GENOMIC DNA]</scope>
    <source>
        <strain evidence="3 4">RLD-1</strain>
    </source>
</reference>
<feature type="domain" description="Phosphoribosyltransferase" evidence="1">
    <location>
        <begin position="19"/>
        <end position="181"/>
    </location>
</feature>
<evidence type="ECO:0000259" key="1">
    <source>
        <dbReference type="Pfam" id="PF00156"/>
    </source>
</evidence>
<dbReference type="EMBL" id="FZPC01000038">
    <property type="protein sequence ID" value="SNT50561.1"/>
    <property type="molecule type" value="Genomic_DNA"/>
</dbReference>
<evidence type="ECO:0000313" key="4">
    <source>
        <dbReference type="Proteomes" id="UP000198309"/>
    </source>
</evidence>
<dbReference type="RefSeq" id="WP_089394337.1">
    <property type="nucleotide sequence ID" value="NZ_FNEC01000059.1"/>
</dbReference>
<dbReference type="Proteomes" id="UP000199693">
    <property type="component" value="Unassembled WGS sequence"/>
</dbReference>
<dbReference type="Gene3D" id="3.30.1310.20">
    <property type="entry name" value="PRTase-like"/>
    <property type="match status" value="1"/>
</dbReference>
<sequence length="223" mass="24115">MTDARLPFVDRADAGRALARLLQARRGDAGAIVLALPRGGVPVGYEVANELDVALDLLIVRKLGVPSYPELAMGAIASGGVRVLNEDVLRTYGVDARALEAVERRESAELHRRERAYRGQRPVPQLRGRQVILVDDGLATGATMLSAVRAVRRQAPAGMVVAVPVAPAEVLAELREEVDEVVCPFTPEPFSAIGRWYLDFSQTSDAEVVDLLQRAWQREAGGA</sequence>
<gene>
    <name evidence="2" type="ORF">SAMN05216189_105911</name>
    <name evidence="3" type="ORF">SAMN06295949_13833</name>
</gene>
<dbReference type="EMBL" id="FNEC01000059">
    <property type="protein sequence ID" value="SDK93755.1"/>
    <property type="molecule type" value="Genomic_DNA"/>
</dbReference>
<accession>A0A239N6J9</accession>
<proteinExistence type="predicted"/>
<dbReference type="SUPFAM" id="SSF53271">
    <property type="entry name" value="PRTase-like"/>
    <property type="match status" value="1"/>
</dbReference>
<dbReference type="AlphaFoldDB" id="A0A239N6J9"/>